<evidence type="ECO:0000256" key="3">
    <source>
        <dbReference type="ARBA" id="ARBA00010541"/>
    </source>
</evidence>
<dbReference type="Gene3D" id="2.30.42.10">
    <property type="match status" value="2"/>
</dbReference>
<dbReference type="Proteomes" id="UP001628193">
    <property type="component" value="Unassembled WGS sequence"/>
</dbReference>
<evidence type="ECO:0000256" key="8">
    <source>
        <dbReference type="ARBA" id="ARBA00022737"/>
    </source>
</evidence>
<keyword evidence="12" id="KW-0346">Stress response</keyword>
<protein>
    <recommendedName>
        <fullName evidence="5">Probable periplasmic serine endoprotease DegP-like</fullName>
        <ecNumber evidence="4">3.4.21.107</ecNumber>
    </recommendedName>
    <alternativeName>
        <fullName evidence="13">Protease Do</fullName>
    </alternativeName>
</protein>
<evidence type="ECO:0000256" key="11">
    <source>
        <dbReference type="ARBA" id="ARBA00022825"/>
    </source>
</evidence>
<dbReference type="SUPFAM" id="SSF50156">
    <property type="entry name" value="PDZ domain-like"/>
    <property type="match status" value="2"/>
</dbReference>
<comment type="caution">
    <text evidence="16">The sequence shown here is derived from an EMBL/GenBank/DDBJ whole genome shotgun (WGS) entry which is preliminary data.</text>
</comment>
<organism evidence="16 17">
    <name type="scientific">Candidatus Magnetaquiglobus chichijimensis</name>
    <dbReference type="NCBI Taxonomy" id="3141448"/>
    <lineage>
        <taxon>Bacteria</taxon>
        <taxon>Pseudomonadati</taxon>
        <taxon>Pseudomonadota</taxon>
        <taxon>Magnetococcia</taxon>
        <taxon>Magnetococcales</taxon>
        <taxon>Candidatus Magnetaquicoccaceae</taxon>
        <taxon>Candidatus Magnetaquiglobus</taxon>
    </lineage>
</organism>
<accession>A0ABQ0C869</accession>
<evidence type="ECO:0000256" key="6">
    <source>
        <dbReference type="ARBA" id="ARBA00022670"/>
    </source>
</evidence>
<dbReference type="SUPFAM" id="SSF50494">
    <property type="entry name" value="Trypsin-like serine proteases"/>
    <property type="match status" value="1"/>
</dbReference>
<dbReference type="CDD" id="cd10839">
    <property type="entry name" value="cpPDZ1_DegP-like"/>
    <property type="match status" value="1"/>
</dbReference>
<dbReference type="InterPro" id="IPR001478">
    <property type="entry name" value="PDZ"/>
</dbReference>
<evidence type="ECO:0000256" key="1">
    <source>
        <dbReference type="ARBA" id="ARBA00001772"/>
    </source>
</evidence>
<evidence type="ECO:0000256" key="9">
    <source>
        <dbReference type="ARBA" id="ARBA00022764"/>
    </source>
</evidence>
<comment type="similarity">
    <text evidence="3">Belongs to the peptidase S1C family.</text>
</comment>
<dbReference type="EC" id="3.4.21.107" evidence="4"/>
<evidence type="ECO:0000256" key="5">
    <source>
        <dbReference type="ARBA" id="ARBA00013958"/>
    </source>
</evidence>
<comment type="catalytic activity">
    <reaction evidence="1">
        <text>Acts on substrates that are at least partially unfolded. The cleavage site P1 residue is normally between a pair of hydrophobic residues, such as Val-|-Val.</text>
        <dbReference type="EC" id="3.4.21.107"/>
    </reaction>
</comment>
<keyword evidence="7" id="KW-0732">Signal</keyword>
<keyword evidence="8" id="KW-0677">Repeat</keyword>
<keyword evidence="11" id="KW-0720">Serine protease</keyword>
<dbReference type="GO" id="GO:0016787">
    <property type="term" value="F:hydrolase activity"/>
    <property type="evidence" value="ECO:0007669"/>
    <property type="project" value="UniProtKB-KW"/>
</dbReference>
<dbReference type="PROSITE" id="PS50106">
    <property type="entry name" value="PDZ"/>
    <property type="match status" value="2"/>
</dbReference>
<dbReference type="EMBL" id="BAAFGK010000004">
    <property type="protein sequence ID" value="GAB0057082.1"/>
    <property type="molecule type" value="Genomic_DNA"/>
</dbReference>
<evidence type="ECO:0000256" key="13">
    <source>
        <dbReference type="ARBA" id="ARBA00032850"/>
    </source>
</evidence>
<dbReference type="PANTHER" id="PTHR22939:SF130">
    <property type="entry name" value="PERIPLASMIC SERINE ENDOPROTEASE DEGP-LIKE-RELATED"/>
    <property type="match status" value="1"/>
</dbReference>
<dbReference type="SMART" id="SM00228">
    <property type="entry name" value="PDZ"/>
    <property type="match status" value="2"/>
</dbReference>
<dbReference type="PANTHER" id="PTHR22939">
    <property type="entry name" value="SERINE PROTEASE FAMILY S1C HTRA-RELATED"/>
    <property type="match status" value="1"/>
</dbReference>
<evidence type="ECO:0000313" key="16">
    <source>
        <dbReference type="EMBL" id="GAB0057082.1"/>
    </source>
</evidence>
<sequence length="462" mass="48760">MVGVAFLLVGIASATARDLPDLTALVENLKPVVVNIQTSKKARGGKQAMPNNPFKNSPFEHFFQPFMDRMPQGEMQTQNLGSGVIIDADGFILTNNHVVEEADEIKVRLVDEREFVAKVIGSDPKSDLALIQIPVKQKLQAAKLGDSDAIKVGAWVVAIGNPFGLEATVTSGIISAKGRAIGNGPYEDFLQTDAAINPGNSGGPLFDLDGNVIGINTAIFSRSGGYMGIGFAIPVNMAKNVVTQLKSSGKVTRGWIGVGIQMVTQELASALGLETARGALVSQVVKSGPAQEAGIKAGDVILKFNGQEIHKMRDLPTIVAATAVGNKVPVAILRDGKEQTVQIKVRELPKEESSAAASKGDADADKTDPLGIKVKALGDNQRRQGRLGDDIKGVVVAKIDPDGAGAKAGLRAGDVIVDVNRQSVESPNDYEQAIDKLGKNRNVLLRVARDGGVLFIAVNLDR</sequence>
<evidence type="ECO:0000256" key="4">
    <source>
        <dbReference type="ARBA" id="ARBA00013035"/>
    </source>
</evidence>
<evidence type="ECO:0000313" key="17">
    <source>
        <dbReference type="Proteomes" id="UP001628193"/>
    </source>
</evidence>
<dbReference type="Pfam" id="PF13365">
    <property type="entry name" value="Trypsin_2"/>
    <property type="match status" value="1"/>
</dbReference>
<keyword evidence="17" id="KW-1185">Reference proteome</keyword>
<evidence type="ECO:0000256" key="14">
    <source>
        <dbReference type="SAM" id="MobiDB-lite"/>
    </source>
</evidence>
<keyword evidence="9" id="KW-0574">Periplasm</keyword>
<proteinExistence type="inferred from homology"/>
<dbReference type="InterPro" id="IPR001940">
    <property type="entry name" value="Peptidase_S1C"/>
</dbReference>
<dbReference type="Pfam" id="PF17820">
    <property type="entry name" value="PDZ_6"/>
    <property type="match status" value="1"/>
</dbReference>
<gene>
    <name evidence="16" type="primary">degP_2</name>
    <name evidence="16" type="ORF">SIID45300_01403</name>
</gene>
<evidence type="ECO:0000256" key="7">
    <source>
        <dbReference type="ARBA" id="ARBA00022729"/>
    </source>
</evidence>
<reference evidence="16 17" key="1">
    <citation type="submission" date="2024-09" db="EMBL/GenBank/DDBJ databases">
        <title>Draft genome sequence of Candidatus Magnetaquicoccaceae bacterium FCR-1.</title>
        <authorList>
            <person name="Shimoshige H."/>
            <person name="Shimamura S."/>
            <person name="Taoka A."/>
            <person name="Kobayashi H."/>
            <person name="Maekawa T."/>
        </authorList>
    </citation>
    <scope>NUCLEOTIDE SEQUENCE [LARGE SCALE GENOMIC DNA]</scope>
    <source>
        <strain evidence="16 17">FCR-1</strain>
    </source>
</reference>
<keyword evidence="10 16" id="KW-0378">Hydrolase</keyword>
<dbReference type="Gene3D" id="2.40.10.120">
    <property type="match status" value="1"/>
</dbReference>
<evidence type="ECO:0000256" key="12">
    <source>
        <dbReference type="ARBA" id="ARBA00023016"/>
    </source>
</evidence>
<dbReference type="NCBIfam" id="TIGR02037">
    <property type="entry name" value="degP_htrA_DO"/>
    <property type="match status" value="1"/>
</dbReference>
<evidence type="ECO:0000256" key="2">
    <source>
        <dbReference type="ARBA" id="ARBA00004418"/>
    </source>
</evidence>
<evidence type="ECO:0000256" key="10">
    <source>
        <dbReference type="ARBA" id="ARBA00022801"/>
    </source>
</evidence>
<keyword evidence="6" id="KW-0645">Protease</keyword>
<dbReference type="InterPro" id="IPR036034">
    <property type="entry name" value="PDZ_sf"/>
</dbReference>
<feature type="domain" description="PDZ" evidence="15">
    <location>
        <begin position="259"/>
        <end position="336"/>
    </location>
</feature>
<dbReference type="InterPro" id="IPR011782">
    <property type="entry name" value="Pept_S1C_Do"/>
</dbReference>
<dbReference type="InterPro" id="IPR041489">
    <property type="entry name" value="PDZ_6"/>
</dbReference>
<name>A0ABQ0C869_9PROT</name>
<evidence type="ECO:0000259" key="15">
    <source>
        <dbReference type="PROSITE" id="PS50106"/>
    </source>
</evidence>
<feature type="region of interest" description="Disordered" evidence="14">
    <location>
        <begin position="346"/>
        <end position="367"/>
    </location>
</feature>
<dbReference type="Pfam" id="PF13180">
    <property type="entry name" value="PDZ_2"/>
    <property type="match status" value="1"/>
</dbReference>
<dbReference type="PRINTS" id="PR00834">
    <property type="entry name" value="PROTEASES2C"/>
</dbReference>
<feature type="domain" description="PDZ" evidence="15">
    <location>
        <begin position="354"/>
        <end position="426"/>
    </location>
</feature>
<dbReference type="InterPro" id="IPR009003">
    <property type="entry name" value="Peptidase_S1_PA"/>
</dbReference>
<comment type="subcellular location">
    <subcellularLocation>
        <location evidence="2">Periplasm</location>
    </subcellularLocation>
</comment>